<gene>
    <name evidence="1" type="ORF">CEJ86_19760</name>
</gene>
<dbReference type="AlphaFoldDB" id="A0A2J0Z0D9"/>
<proteinExistence type="predicted"/>
<protein>
    <submittedName>
        <fullName evidence="1">Uncharacterized protein</fullName>
    </submittedName>
</protein>
<evidence type="ECO:0000313" key="2">
    <source>
        <dbReference type="Proteomes" id="UP000231987"/>
    </source>
</evidence>
<organism evidence="1 2">
    <name type="scientific">Rhizobium meliloti</name>
    <name type="common">Ensifer meliloti</name>
    <name type="synonym">Sinorhizobium meliloti</name>
    <dbReference type="NCBI Taxonomy" id="382"/>
    <lineage>
        <taxon>Bacteria</taxon>
        <taxon>Pseudomonadati</taxon>
        <taxon>Pseudomonadota</taxon>
        <taxon>Alphaproteobacteria</taxon>
        <taxon>Hyphomicrobiales</taxon>
        <taxon>Rhizobiaceae</taxon>
        <taxon>Sinorhizobium/Ensifer group</taxon>
        <taxon>Sinorhizobium</taxon>
    </lineage>
</organism>
<evidence type="ECO:0000313" key="1">
    <source>
        <dbReference type="EMBL" id="PJR13978.1"/>
    </source>
</evidence>
<reference evidence="1 2" key="1">
    <citation type="submission" date="2017-06" db="EMBL/GenBank/DDBJ databases">
        <title>Ensifer strains isolated from leguminous trees and herbs display diverse denitrification phenotypes with some acting as strong N2O sinks.</title>
        <authorList>
            <person name="Woliy K."/>
            <person name="Mania D."/>
            <person name="Bakken L.R."/>
            <person name="Frostegard A."/>
        </authorList>
    </citation>
    <scope>NUCLEOTIDE SEQUENCE [LARGE SCALE GENOMIC DNA]</scope>
    <source>
        <strain evidence="1 2">AC50a</strain>
    </source>
</reference>
<accession>A0A2J0Z0D9</accession>
<dbReference type="EMBL" id="NJGD01000008">
    <property type="protein sequence ID" value="PJR13978.1"/>
    <property type="molecule type" value="Genomic_DNA"/>
</dbReference>
<dbReference type="RefSeq" id="WP_100673034.1">
    <property type="nucleotide sequence ID" value="NZ_NJGD01000008.1"/>
</dbReference>
<comment type="caution">
    <text evidence="1">The sequence shown here is derived from an EMBL/GenBank/DDBJ whole genome shotgun (WGS) entry which is preliminary data.</text>
</comment>
<sequence>MVRTMIGVDSTGAGCLKITKSNTDDPRTTPDSQRSKFLYNSKYLNMELADITVCNTFGGQGVRTTPAGAPRSNFETLEFGGSGESIWIYDKSFFPKLRYNVPLFDWKQRKGNGSIRYNQNVVDWEDKGKYRSGRGGSYFTGNRDQGSWLINASEYPNGTSWSSDFCTAVFIDQQDDIDAFNPFSTRYRRLVVWDLPGDNTPIADAPNLAPNGTKTIRIANNAMKIAKPGYNVDTATYAQLAFDSTRLPVKVIRAADIALPSGQSFYECGFPVTDNVALDVHFYTGATIMYPNNPVDLKFGAEYWFDGTRIYFDATQAMRARFMLYLEDNSAPTSGTYNVLRQFNDGSQDVVQFLRPGAANPPSWADIIIDTRWPQVQILAEGYFNVTSGNGNVVDIPFDGAGMFPMVKYMTYHGGGSLFSINASWQNRVRMPFLDILKYGYQGQSHTGNSTYCELTANNARFRTFRGNVGDYYEDDNFEWQTDGADPPLGIRYYIFGIPA</sequence>
<name>A0A2J0Z0D9_RHIML</name>
<dbReference type="Proteomes" id="UP000231987">
    <property type="component" value="Unassembled WGS sequence"/>
</dbReference>